<name>A0A2H5XEH0_9BACT</name>
<comment type="caution">
    <text evidence="3">The sequence shown here is derived from an EMBL/GenBank/DDBJ whole genome shotgun (WGS) entry which is preliminary data.</text>
</comment>
<evidence type="ECO:0000313" key="4">
    <source>
        <dbReference type="Proteomes" id="UP000236173"/>
    </source>
</evidence>
<sequence length="247" mass="26862">MVRPTFIAVVVCTAVAAVCAQQPATPSEQPAPKPTQGIFVPTTATLITELHLTKDDLLPVVAQVLSYFGLQHATGQVLSGEDLKNMVSSLDALWLVEYDISQRGVTVSDAIKMQQGLMEAQGWRRVFWNRSSKGNRETLVMIEPPRNGLFVVVARERPQALRVMVVRTKGQIDVNLALGLLVTFLMRPEQPTTVPITPMPPTSAEKKETPDRAAPDKTTPDKPPSDKGTEKAPEKPSSDSADTAAKQ</sequence>
<gene>
    <name evidence="3" type="ORF">HRbin17_02091</name>
</gene>
<organism evidence="3 4">
    <name type="scientific">Candidatus Fervidibacter japonicus</name>
    <dbReference type="NCBI Taxonomy" id="2035412"/>
    <lineage>
        <taxon>Bacteria</taxon>
        <taxon>Candidatus Fervidibacterota</taxon>
        <taxon>Candidatus Fervidibacter</taxon>
    </lineage>
</organism>
<accession>A0A2H5XEH0</accession>
<feature type="chain" id="PRO_5014112098" description="DUF4252 domain-containing protein" evidence="2">
    <location>
        <begin position="21"/>
        <end position="247"/>
    </location>
</feature>
<reference evidence="4" key="1">
    <citation type="submission" date="2017-09" db="EMBL/GenBank/DDBJ databases">
        <title>Metaegenomics of thermophilic ammonia-oxidizing enrichment culture.</title>
        <authorList>
            <person name="Kato S."/>
            <person name="Suzuki K."/>
        </authorList>
    </citation>
    <scope>NUCLEOTIDE SEQUENCE [LARGE SCALE GENOMIC DNA]</scope>
</reference>
<proteinExistence type="predicted"/>
<feature type="compositionally biased region" description="Polar residues" evidence="1">
    <location>
        <begin position="238"/>
        <end position="247"/>
    </location>
</feature>
<evidence type="ECO:0000313" key="3">
    <source>
        <dbReference type="EMBL" id="GBC99564.1"/>
    </source>
</evidence>
<evidence type="ECO:0000256" key="2">
    <source>
        <dbReference type="SAM" id="SignalP"/>
    </source>
</evidence>
<feature type="region of interest" description="Disordered" evidence="1">
    <location>
        <begin position="191"/>
        <end position="247"/>
    </location>
</feature>
<feature type="signal peptide" evidence="2">
    <location>
        <begin position="1"/>
        <end position="20"/>
    </location>
</feature>
<dbReference type="Proteomes" id="UP000236173">
    <property type="component" value="Unassembled WGS sequence"/>
</dbReference>
<evidence type="ECO:0000256" key="1">
    <source>
        <dbReference type="SAM" id="MobiDB-lite"/>
    </source>
</evidence>
<dbReference type="AlphaFoldDB" id="A0A2H5XEH0"/>
<protein>
    <recommendedName>
        <fullName evidence="5">DUF4252 domain-containing protein</fullName>
    </recommendedName>
</protein>
<evidence type="ECO:0008006" key="5">
    <source>
        <dbReference type="Google" id="ProtNLM"/>
    </source>
</evidence>
<dbReference type="EMBL" id="BEHT01000031">
    <property type="protein sequence ID" value="GBC99564.1"/>
    <property type="molecule type" value="Genomic_DNA"/>
</dbReference>
<feature type="compositionally biased region" description="Basic and acidic residues" evidence="1">
    <location>
        <begin position="204"/>
        <end position="237"/>
    </location>
</feature>
<keyword evidence="2" id="KW-0732">Signal</keyword>